<dbReference type="InterPro" id="IPR014746">
    <property type="entry name" value="Gln_synth/guanido_kin_cat_dom"/>
</dbReference>
<dbReference type="AlphaFoldDB" id="A0A482WFH2"/>
<proteinExistence type="predicted"/>
<evidence type="ECO:0000256" key="3">
    <source>
        <dbReference type="ARBA" id="ARBA00022840"/>
    </source>
</evidence>
<dbReference type="InterPro" id="IPR006075">
    <property type="entry name" value="Asn/Gln-tRNA_Trfase_suB/E_cat"/>
</dbReference>
<dbReference type="Proteomes" id="UP000291343">
    <property type="component" value="Unassembled WGS sequence"/>
</dbReference>
<dbReference type="GO" id="GO:0005524">
    <property type="term" value="F:ATP binding"/>
    <property type="evidence" value="ECO:0007669"/>
    <property type="project" value="UniProtKB-KW"/>
</dbReference>
<keyword evidence="4" id="KW-0648">Protein biosynthesis</keyword>
<dbReference type="SUPFAM" id="SSF55931">
    <property type="entry name" value="Glutamine synthetase/guanido kinase"/>
    <property type="match status" value="2"/>
</dbReference>
<dbReference type="OrthoDB" id="1722066at2759"/>
<organism evidence="6 7">
    <name type="scientific">Laodelphax striatellus</name>
    <name type="common">Small brown planthopper</name>
    <name type="synonym">Delphax striatella</name>
    <dbReference type="NCBI Taxonomy" id="195883"/>
    <lineage>
        <taxon>Eukaryota</taxon>
        <taxon>Metazoa</taxon>
        <taxon>Ecdysozoa</taxon>
        <taxon>Arthropoda</taxon>
        <taxon>Hexapoda</taxon>
        <taxon>Insecta</taxon>
        <taxon>Pterygota</taxon>
        <taxon>Neoptera</taxon>
        <taxon>Paraneoptera</taxon>
        <taxon>Hemiptera</taxon>
        <taxon>Auchenorrhyncha</taxon>
        <taxon>Fulgoroidea</taxon>
        <taxon>Delphacidae</taxon>
        <taxon>Criomorphinae</taxon>
        <taxon>Laodelphax</taxon>
    </lineage>
</organism>
<dbReference type="GO" id="GO:0050567">
    <property type="term" value="F:glutaminyl-tRNA synthase (glutamine-hydrolyzing) activity"/>
    <property type="evidence" value="ECO:0007669"/>
    <property type="project" value="TreeGrafter"/>
</dbReference>
<keyword evidence="3" id="KW-0067">ATP-binding</keyword>
<feature type="domain" description="Aspartyl/Glutamyl-tRNA(Gln) amidotransferase subunit B/E catalytic" evidence="5">
    <location>
        <begin position="11"/>
        <end position="51"/>
    </location>
</feature>
<dbReference type="InterPro" id="IPR017959">
    <property type="entry name" value="Asn/Gln-tRNA_amidoTrfase_suB/E"/>
</dbReference>
<comment type="caution">
    <text evidence="6">The sequence shown here is derived from an EMBL/GenBank/DDBJ whole genome shotgun (WGS) entry which is preliminary data.</text>
</comment>
<dbReference type="GO" id="GO:0070681">
    <property type="term" value="P:glutaminyl-tRNAGln biosynthesis via transamidation"/>
    <property type="evidence" value="ECO:0007669"/>
    <property type="project" value="TreeGrafter"/>
</dbReference>
<evidence type="ECO:0000256" key="1">
    <source>
        <dbReference type="ARBA" id="ARBA00022598"/>
    </source>
</evidence>
<evidence type="ECO:0000313" key="6">
    <source>
        <dbReference type="EMBL" id="RZF32090.1"/>
    </source>
</evidence>
<keyword evidence="2" id="KW-0547">Nucleotide-binding</keyword>
<dbReference type="STRING" id="195883.A0A482WFH2"/>
<dbReference type="InParanoid" id="A0A482WFH2"/>
<dbReference type="GO" id="GO:0032543">
    <property type="term" value="P:mitochondrial translation"/>
    <property type="evidence" value="ECO:0007669"/>
    <property type="project" value="TreeGrafter"/>
</dbReference>
<dbReference type="GO" id="GO:0030956">
    <property type="term" value="C:glutamyl-tRNA(Gln) amidotransferase complex"/>
    <property type="evidence" value="ECO:0007669"/>
    <property type="project" value="TreeGrafter"/>
</dbReference>
<protein>
    <recommendedName>
        <fullName evidence="5">Aspartyl/Glutamyl-tRNA(Gln) amidotransferase subunit B/E catalytic domain-containing protein</fullName>
    </recommendedName>
</protein>
<evidence type="ECO:0000313" key="7">
    <source>
        <dbReference type="Proteomes" id="UP000291343"/>
    </source>
</evidence>
<dbReference type="PANTHER" id="PTHR11659">
    <property type="entry name" value="GLUTAMYL-TRNA GLN AMIDOTRANSFERASE SUBUNIT B MITOCHONDRIAL AND PROKARYOTIC PET112-RELATED"/>
    <property type="match status" value="1"/>
</dbReference>
<evidence type="ECO:0000256" key="2">
    <source>
        <dbReference type="ARBA" id="ARBA00022741"/>
    </source>
</evidence>
<dbReference type="Pfam" id="PF02934">
    <property type="entry name" value="GatB_N"/>
    <property type="match status" value="2"/>
</dbReference>
<accession>A0A482WFH2</accession>
<reference evidence="6 7" key="1">
    <citation type="journal article" date="2017" name="Gigascience">
        <title>Genome sequence of the small brown planthopper, Laodelphax striatellus.</title>
        <authorList>
            <person name="Zhu J."/>
            <person name="Jiang F."/>
            <person name="Wang X."/>
            <person name="Yang P."/>
            <person name="Bao Y."/>
            <person name="Zhao W."/>
            <person name="Wang W."/>
            <person name="Lu H."/>
            <person name="Wang Q."/>
            <person name="Cui N."/>
            <person name="Li J."/>
            <person name="Chen X."/>
            <person name="Luo L."/>
            <person name="Yu J."/>
            <person name="Kang L."/>
            <person name="Cui F."/>
        </authorList>
    </citation>
    <scope>NUCLEOTIDE SEQUENCE [LARGE SCALE GENOMIC DNA]</scope>
    <source>
        <strain evidence="6">Lst14</strain>
    </source>
</reference>
<keyword evidence="1" id="KW-0436">Ligase</keyword>
<dbReference type="GO" id="GO:0005739">
    <property type="term" value="C:mitochondrion"/>
    <property type="evidence" value="ECO:0007669"/>
    <property type="project" value="TreeGrafter"/>
</dbReference>
<evidence type="ECO:0000259" key="5">
    <source>
        <dbReference type="Pfam" id="PF02934"/>
    </source>
</evidence>
<gene>
    <name evidence="6" type="ORF">LSTR_LSTR015478</name>
</gene>
<dbReference type="EMBL" id="QKKF02037528">
    <property type="protein sequence ID" value="RZF32090.1"/>
    <property type="molecule type" value="Genomic_DNA"/>
</dbReference>
<dbReference type="PANTHER" id="PTHR11659:SF0">
    <property type="entry name" value="GLUTAMYL-TRNA(GLN) AMIDOTRANSFERASE SUBUNIT B, MITOCHONDRIAL"/>
    <property type="match status" value="1"/>
</dbReference>
<feature type="domain" description="Aspartyl/Glutamyl-tRNA(Gln) amidotransferase subunit B/E catalytic" evidence="5">
    <location>
        <begin position="119"/>
        <end position="176"/>
    </location>
</feature>
<keyword evidence="7" id="KW-1185">Reference proteome</keyword>
<sequence length="197" mass="22322">MYRFLMPQFQEHYRSLVDLNRAGIPLMEIVFEPDLSNGEEAAALSTRIDACSHPARNMQLQNGSFSRNCCDLFAKTCATLLLCFASLHFTYSHIISIYHTITMRFLGMIRSNSILFLFELAEGSLRVDANVSVHKPTLHWAPEVKIKNIGSIRAVAKAIDFEIDRQISMLESGRRLLMKPGPGMLRPTLLCQCETKK</sequence>
<name>A0A482WFH2_LAOST</name>
<evidence type="ECO:0000256" key="4">
    <source>
        <dbReference type="ARBA" id="ARBA00022917"/>
    </source>
</evidence>